<evidence type="ECO:0000256" key="3">
    <source>
        <dbReference type="SAM" id="Phobius"/>
    </source>
</evidence>
<evidence type="ECO:0000259" key="4">
    <source>
        <dbReference type="PROSITE" id="PS50835"/>
    </source>
</evidence>
<keyword evidence="3" id="KW-0812">Transmembrane</keyword>
<sequence>MRCVIRGRVKDGDWTYRWYKDYAPFGNASDSSDISLGQVDESYSNTVFRCTASLKGDNMTFLQSLPYKMVVLTLPTATLTVVPQSPVFAGETVTMTCVIESLSGWTYQWYKGSSRVPVSEGNTFTITSAAESDEGQYWCQGERTGRPTTSQGSNSVDVRLKAPPTAILTAVPQSPVFTGETVTMTCVIESLSGWSYQWYNGSSTDSIFEGNTFIIASAAESDEGEYWCQGRRTDRQTQSHRSNIIKIQVQALPEVALSAHPKTPPVFTGEMVTLKCDIKTFNDWTYEWYMGNMSKAMNETVQNSITMTATKAEEVKYWCQATRRGRPSSSQRSNIVDIQVKELPKTRLVMEPKSPIYPGETVTLRCEFRTQRAWNYSWFKDNSSEPVETSVNNTMTIKNIDESAVGHYWCQGKRRDRPPSTHPSGVVHLRMQSLPKAKLTAKPQSPVSAGDTVTMKCVIKSHSNWTYKWYKDNHTSVVLEGSNSTLTKAAGTGEGRYWCQGVRQDRPTTSQLSNSVDVRLKGSDPLSHIMIVAVVGGVVVGVVFTIIILKVVPRCCRRHRGKLVLLSCLSCQEPCFDLSSQRACK</sequence>
<dbReference type="AlphaFoldDB" id="A0ABD1IWI4"/>
<protein>
    <recommendedName>
        <fullName evidence="4">Ig-like domain-containing protein</fullName>
    </recommendedName>
</protein>
<proteinExistence type="predicted"/>
<dbReference type="PANTHER" id="PTHR11481:SF64">
    <property type="entry name" value="FC RECEPTOR-LIKE PROTEIN 4"/>
    <property type="match status" value="1"/>
</dbReference>
<keyword evidence="6" id="KW-1185">Reference proteome</keyword>
<keyword evidence="2" id="KW-1015">Disulfide bond</keyword>
<evidence type="ECO:0000313" key="5">
    <source>
        <dbReference type="EMBL" id="KAL2079197.1"/>
    </source>
</evidence>
<feature type="transmembrane region" description="Helical" evidence="3">
    <location>
        <begin position="529"/>
        <end position="552"/>
    </location>
</feature>
<feature type="domain" description="Ig-like" evidence="4">
    <location>
        <begin position="75"/>
        <end position="159"/>
    </location>
</feature>
<feature type="domain" description="Ig-like" evidence="4">
    <location>
        <begin position="164"/>
        <end position="245"/>
    </location>
</feature>
<dbReference type="InterPro" id="IPR007110">
    <property type="entry name" value="Ig-like_dom"/>
</dbReference>
<dbReference type="InterPro" id="IPR003598">
    <property type="entry name" value="Ig_sub2"/>
</dbReference>
<organism evidence="5 6">
    <name type="scientific">Coilia grayii</name>
    <name type="common">Gray's grenadier anchovy</name>
    <dbReference type="NCBI Taxonomy" id="363190"/>
    <lineage>
        <taxon>Eukaryota</taxon>
        <taxon>Metazoa</taxon>
        <taxon>Chordata</taxon>
        <taxon>Craniata</taxon>
        <taxon>Vertebrata</taxon>
        <taxon>Euteleostomi</taxon>
        <taxon>Actinopterygii</taxon>
        <taxon>Neopterygii</taxon>
        <taxon>Teleostei</taxon>
        <taxon>Clupei</taxon>
        <taxon>Clupeiformes</taxon>
        <taxon>Clupeoidei</taxon>
        <taxon>Engraulidae</taxon>
        <taxon>Coilinae</taxon>
        <taxon>Coilia</taxon>
    </lineage>
</organism>
<dbReference type="Pfam" id="PF13895">
    <property type="entry name" value="Ig_2"/>
    <property type="match status" value="3"/>
</dbReference>
<feature type="domain" description="Ig-like" evidence="4">
    <location>
        <begin position="435"/>
        <end position="513"/>
    </location>
</feature>
<dbReference type="InterPro" id="IPR050488">
    <property type="entry name" value="Ig_Fc_receptor"/>
</dbReference>
<dbReference type="InterPro" id="IPR013783">
    <property type="entry name" value="Ig-like_fold"/>
</dbReference>
<reference evidence="5 6" key="1">
    <citation type="submission" date="2024-09" db="EMBL/GenBank/DDBJ databases">
        <title>A chromosome-level genome assembly of Gray's grenadier anchovy, Coilia grayii.</title>
        <authorList>
            <person name="Fu Z."/>
        </authorList>
    </citation>
    <scope>NUCLEOTIDE SEQUENCE [LARGE SCALE GENOMIC DNA]</scope>
    <source>
        <strain evidence="5">G4</strain>
        <tissue evidence="5">Muscle</tissue>
    </source>
</reference>
<dbReference type="PANTHER" id="PTHR11481">
    <property type="entry name" value="IMMUNOGLOBULIN FC RECEPTOR"/>
    <property type="match status" value="1"/>
</dbReference>
<dbReference type="Proteomes" id="UP001591681">
    <property type="component" value="Unassembled WGS sequence"/>
</dbReference>
<accession>A0ABD1IWI4</accession>
<feature type="domain" description="Ig-like" evidence="4">
    <location>
        <begin position="344"/>
        <end position="411"/>
    </location>
</feature>
<keyword evidence="1" id="KW-0732">Signal</keyword>
<evidence type="ECO:0000256" key="2">
    <source>
        <dbReference type="ARBA" id="ARBA00023157"/>
    </source>
</evidence>
<feature type="domain" description="Ig-like" evidence="4">
    <location>
        <begin position="253"/>
        <end position="336"/>
    </location>
</feature>
<dbReference type="EMBL" id="JBHFQA010000022">
    <property type="protein sequence ID" value="KAL2079197.1"/>
    <property type="molecule type" value="Genomic_DNA"/>
</dbReference>
<dbReference type="SUPFAM" id="SSF48726">
    <property type="entry name" value="Immunoglobulin"/>
    <property type="match status" value="5"/>
</dbReference>
<evidence type="ECO:0000256" key="1">
    <source>
        <dbReference type="ARBA" id="ARBA00022729"/>
    </source>
</evidence>
<dbReference type="Pfam" id="PF13927">
    <property type="entry name" value="Ig_3"/>
    <property type="match status" value="1"/>
</dbReference>
<feature type="domain" description="Ig-like" evidence="4">
    <location>
        <begin position="1"/>
        <end position="60"/>
    </location>
</feature>
<dbReference type="PROSITE" id="PS50835">
    <property type="entry name" value="IG_LIKE"/>
    <property type="match status" value="6"/>
</dbReference>
<dbReference type="SMART" id="SM00408">
    <property type="entry name" value="IGc2"/>
    <property type="match status" value="4"/>
</dbReference>
<dbReference type="SMART" id="SM00409">
    <property type="entry name" value="IG"/>
    <property type="match status" value="5"/>
</dbReference>
<evidence type="ECO:0000313" key="6">
    <source>
        <dbReference type="Proteomes" id="UP001591681"/>
    </source>
</evidence>
<comment type="caution">
    <text evidence="5">The sequence shown here is derived from an EMBL/GenBank/DDBJ whole genome shotgun (WGS) entry which is preliminary data.</text>
</comment>
<keyword evidence="3" id="KW-1133">Transmembrane helix</keyword>
<gene>
    <name evidence="5" type="ORF">ACEWY4_024941</name>
</gene>
<dbReference type="InterPro" id="IPR036179">
    <property type="entry name" value="Ig-like_dom_sf"/>
</dbReference>
<dbReference type="Gene3D" id="2.60.40.10">
    <property type="entry name" value="Immunoglobulins"/>
    <property type="match status" value="5"/>
</dbReference>
<dbReference type="CDD" id="cd00096">
    <property type="entry name" value="Ig"/>
    <property type="match status" value="1"/>
</dbReference>
<name>A0ABD1IWI4_9TELE</name>
<keyword evidence="3" id="KW-0472">Membrane</keyword>
<dbReference type="InterPro" id="IPR003599">
    <property type="entry name" value="Ig_sub"/>
</dbReference>